<keyword evidence="1" id="KW-0472">Membrane</keyword>
<accession>A0A2S6I3K5</accession>
<sequence length="177" mass="19096">MDMKAAQLDLDHAFYGGAPGAMVSGVVWMLAGAIGAWLSPQYSIAVLFIGGMLIYPLGMLISRMLGRPGSAANDNPLTALAMESTVLLFLGLFVAWICFSVRIDWFYPIMLLTIGGRYLIFQTLYGNKLYWLLGASLIAAGTAGFLFALPFYVPALTGGGLELLFAAIIFFGNRGHR</sequence>
<comment type="caution">
    <text evidence="2">The sequence shown here is derived from an EMBL/GenBank/DDBJ whole genome shotgun (WGS) entry which is preliminary data.</text>
</comment>
<dbReference type="Proteomes" id="UP000237662">
    <property type="component" value="Unassembled WGS sequence"/>
</dbReference>
<gene>
    <name evidence="2" type="ORF">CLV84_2644</name>
</gene>
<evidence type="ECO:0000313" key="3">
    <source>
        <dbReference type="Proteomes" id="UP000237662"/>
    </source>
</evidence>
<name>A0A2S6I3K5_9BACT</name>
<dbReference type="Pfam" id="PF22765">
    <property type="entry name" value="DUF7010"/>
    <property type="match status" value="1"/>
</dbReference>
<dbReference type="OrthoDB" id="5114860at2"/>
<evidence type="ECO:0000256" key="1">
    <source>
        <dbReference type="SAM" id="Phobius"/>
    </source>
</evidence>
<dbReference type="RefSeq" id="WP_104420229.1">
    <property type="nucleotide sequence ID" value="NZ_PTJC01000006.1"/>
</dbReference>
<reference evidence="2 3" key="1">
    <citation type="submission" date="2018-02" db="EMBL/GenBank/DDBJ databases">
        <title>Genomic Encyclopedia of Archaeal and Bacterial Type Strains, Phase II (KMG-II): from individual species to whole genera.</title>
        <authorList>
            <person name="Goeker M."/>
        </authorList>
    </citation>
    <scope>NUCLEOTIDE SEQUENCE [LARGE SCALE GENOMIC DNA]</scope>
    <source>
        <strain evidence="2 3">DSM 29526</strain>
    </source>
</reference>
<evidence type="ECO:0000313" key="2">
    <source>
        <dbReference type="EMBL" id="PPK85740.1"/>
    </source>
</evidence>
<dbReference type="InterPro" id="IPR053824">
    <property type="entry name" value="DUF7010"/>
</dbReference>
<feature type="transmembrane region" description="Helical" evidence="1">
    <location>
        <begin position="155"/>
        <end position="172"/>
    </location>
</feature>
<keyword evidence="1" id="KW-1133">Transmembrane helix</keyword>
<dbReference type="EMBL" id="PTJC01000006">
    <property type="protein sequence ID" value="PPK85740.1"/>
    <property type="molecule type" value="Genomic_DNA"/>
</dbReference>
<dbReference type="AlphaFoldDB" id="A0A2S6I3K5"/>
<protein>
    <submittedName>
        <fullName evidence="2">Uncharacterized protein</fullName>
    </submittedName>
</protein>
<organism evidence="2 3">
    <name type="scientific">Neolewinella xylanilytica</name>
    <dbReference type="NCBI Taxonomy" id="1514080"/>
    <lineage>
        <taxon>Bacteria</taxon>
        <taxon>Pseudomonadati</taxon>
        <taxon>Bacteroidota</taxon>
        <taxon>Saprospiria</taxon>
        <taxon>Saprospirales</taxon>
        <taxon>Lewinellaceae</taxon>
        <taxon>Neolewinella</taxon>
    </lineage>
</organism>
<feature type="transmembrane region" description="Helical" evidence="1">
    <location>
        <begin position="129"/>
        <end position="149"/>
    </location>
</feature>
<feature type="transmembrane region" description="Helical" evidence="1">
    <location>
        <begin position="12"/>
        <end position="38"/>
    </location>
</feature>
<feature type="transmembrane region" description="Helical" evidence="1">
    <location>
        <begin position="44"/>
        <end position="65"/>
    </location>
</feature>
<feature type="transmembrane region" description="Helical" evidence="1">
    <location>
        <begin position="77"/>
        <end position="99"/>
    </location>
</feature>
<keyword evidence="1" id="KW-0812">Transmembrane</keyword>
<proteinExistence type="predicted"/>
<keyword evidence="3" id="KW-1185">Reference proteome</keyword>